<evidence type="ECO:0000313" key="6">
    <source>
        <dbReference type="Proteomes" id="UP000619260"/>
    </source>
</evidence>
<dbReference type="PANTHER" id="PTHR30154:SF54">
    <property type="entry name" value="POSSIBLE TRANSCRIPTIONAL REGULATORY PROTEIN (PROBABLY LRP_ASNC-FAMILY)"/>
    <property type="match status" value="1"/>
</dbReference>
<dbReference type="GO" id="GO:0005829">
    <property type="term" value="C:cytosol"/>
    <property type="evidence" value="ECO:0007669"/>
    <property type="project" value="TreeGrafter"/>
</dbReference>
<dbReference type="Proteomes" id="UP000619260">
    <property type="component" value="Unassembled WGS sequence"/>
</dbReference>
<dbReference type="Gene3D" id="1.10.10.10">
    <property type="entry name" value="Winged helix-like DNA-binding domain superfamily/Winged helix DNA-binding domain"/>
    <property type="match status" value="1"/>
</dbReference>
<keyword evidence="6" id="KW-1185">Reference proteome</keyword>
<proteinExistence type="predicted"/>
<dbReference type="InterPro" id="IPR019888">
    <property type="entry name" value="Tscrpt_reg_AsnC-like"/>
</dbReference>
<evidence type="ECO:0000256" key="3">
    <source>
        <dbReference type="ARBA" id="ARBA00023163"/>
    </source>
</evidence>
<protein>
    <submittedName>
        <fullName evidence="5">AsnC family transcriptional regulator</fullName>
    </submittedName>
</protein>
<evidence type="ECO:0000256" key="1">
    <source>
        <dbReference type="ARBA" id="ARBA00023015"/>
    </source>
</evidence>
<dbReference type="SUPFAM" id="SSF46785">
    <property type="entry name" value="Winged helix' DNA-binding domain"/>
    <property type="match status" value="1"/>
</dbReference>
<keyword evidence="2" id="KW-0238">DNA-binding</keyword>
<dbReference type="InterPro" id="IPR036390">
    <property type="entry name" value="WH_DNA-bd_sf"/>
</dbReference>
<dbReference type="InterPro" id="IPR019887">
    <property type="entry name" value="Tscrpt_reg_AsnC/Lrp_C"/>
</dbReference>
<dbReference type="PROSITE" id="PS50956">
    <property type="entry name" value="HTH_ASNC_2"/>
    <property type="match status" value="1"/>
</dbReference>
<dbReference type="PRINTS" id="PR00033">
    <property type="entry name" value="HTHASNC"/>
</dbReference>
<dbReference type="GO" id="GO:0043200">
    <property type="term" value="P:response to amino acid"/>
    <property type="evidence" value="ECO:0007669"/>
    <property type="project" value="TreeGrafter"/>
</dbReference>
<dbReference type="Gene3D" id="3.30.70.920">
    <property type="match status" value="1"/>
</dbReference>
<dbReference type="SMART" id="SM00344">
    <property type="entry name" value="HTH_ASNC"/>
    <property type="match status" value="1"/>
</dbReference>
<comment type="caution">
    <text evidence="5">The sequence shown here is derived from an EMBL/GenBank/DDBJ whole genome shotgun (WGS) entry which is preliminary data.</text>
</comment>
<feature type="domain" description="HTH asnC-type" evidence="4">
    <location>
        <begin position="4"/>
        <end position="65"/>
    </location>
</feature>
<dbReference type="AlphaFoldDB" id="A0A8J3YVC7"/>
<sequence>MAIMDDIDSAIVRELQTDARQTNRELAARIGIAPSTCLERVRALKARGAITGYHAEISLPALNRHVQALVAVQIRPLSRAVIDDFKTYLYGLPEVLSAFILAGGDDVLVHVAVQDVEALHAFLMDRFTKRREVVSFRTSVIFEHTRNRVVAPLGEPRA</sequence>
<dbReference type="Pfam" id="PF01037">
    <property type="entry name" value="AsnC_trans_reg"/>
    <property type="match status" value="1"/>
</dbReference>
<dbReference type="EMBL" id="BOPF01000045">
    <property type="protein sequence ID" value="GIJ51187.1"/>
    <property type="molecule type" value="Genomic_DNA"/>
</dbReference>
<evidence type="ECO:0000313" key="5">
    <source>
        <dbReference type="EMBL" id="GIJ51187.1"/>
    </source>
</evidence>
<reference evidence="5" key="1">
    <citation type="submission" date="2021-01" db="EMBL/GenBank/DDBJ databases">
        <title>Whole genome shotgun sequence of Virgisporangium aliadipatigenens NBRC 105644.</title>
        <authorList>
            <person name="Komaki H."/>
            <person name="Tamura T."/>
        </authorList>
    </citation>
    <scope>NUCLEOTIDE SEQUENCE</scope>
    <source>
        <strain evidence="5">NBRC 105644</strain>
    </source>
</reference>
<dbReference type="InterPro" id="IPR011008">
    <property type="entry name" value="Dimeric_a/b-barrel"/>
</dbReference>
<keyword evidence="1" id="KW-0805">Transcription regulation</keyword>
<evidence type="ECO:0000256" key="2">
    <source>
        <dbReference type="ARBA" id="ARBA00023125"/>
    </source>
</evidence>
<dbReference type="InterPro" id="IPR036388">
    <property type="entry name" value="WH-like_DNA-bd_sf"/>
</dbReference>
<dbReference type="SUPFAM" id="SSF54909">
    <property type="entry name" value="Dimeric alpha+beta barrel"/>
    <property type="match status" value="1"/>
</dbReference>
<dbReference type="InterPro" id="IPR000485">
    <property type="entry name" value="AsnC-type_HTH_dom"/>
</dbReference>
<gene>
    <name evidence="5" type="ORF">Val02_80730</name>
</gene>
<dbReference type="GO" id="GO:0043565">
    <property type="term" value="F:sequence-specific DNA binding"/>
    <property type="evidence" value="ECO:0007669"/>
    <property type="project" value="InterPro"/>
</dbReference>
<accession>A0A8J3YVC7</accession>
<keyword evidence="3" id="KW-0804">Transcription</keyword>
<organism evidence="5 6">
    <name type="scientific">Virgisporangium aliadipatigenens</name>
    <dbReference type="NCBI Taxonomy" id="741659"/>
    <lineage>
        <taxon>Bacteria</taxon>
        <taxon>Bacillati</taxon>
        <taxon>Actinomycetota</taxon>
        <taxon>Actinomycetes</taxon>
        <taxon>Micromonosporales</taxon>
        <taxon>Micromonosporaceae</taxon>
        <taxon>Virgisporangium</taxon>
    </lineage>
</organism>
<name>A0A8J3YVC7_9ACTN</name>
<evidence type="ECO:0000259" key="4">
    <source>
        <dbReference type="PROSITE" id="PS50956"/>
    </source>
</evidence>
<dbReference type="Pfam" id="PF13404">
    <property type="entry name" value="HTH_AsnC-type"/>
    <property type="match status" value="1"/>
</dbReference>
<dbReference type="PANTHER" id="PTHR30154">
    <property type="entry name" value="LEUCINE-RESPONSIVE REGULATORY PROTEIN"/>
    <property type="match status" value="1"/>
</dbReference>